<dbReference type="SUPFAM" id="SSF47384">
    <property type="entry name" value="Homodimeric domain of signal transducing histidine kinase"/>
    <property type="match status" value="1"/>
</dbReference>
<dbReference type="Gene3D" id="1.10.287.130">
    <property type="match status" value="1"/>
</dbReference>
<comment type="subcellular location">
    <subcellularLocation>
        <location evidence="2">Cell membrane</location>
    </subcellularLocation>
    <subcellularLocation>
        <location evidence="3">Membrane raft</location>
        <topology evidence="3">Multi-pass membrane protein</topology>
    </subcellularLocation>
</comment>
<dbReference type="SMART" id="SM00387">
    <property type="entry name" value="HATPase_c"/>
    <property type="match status" value="1"/>
</dbReference>
<evidence type="ECO:0000256" key="2">
    <source>
        <dbReference type="ARBA" id="ARBA00004236"/>
    </source>
</evidence>
<dbReference type="PANTHER" id="PTHR43711:SF26">
    <property type="entry name" value="SENSOR HISTIDINE KINASE RCSC"/>
    <property type="match status" value="1"/>
</dbReference>
<dbReference type="InterPro" id="IPR050736">
    <property type="entry name" value="Sensor_HK_Regulatory"/>
</dbReference>
<evidence type="ECO:0000256" key="3">
    <source>
        <dbReference type="ARBA" id="ARBA00004314"/>
    </source>
</evidence>
<dbReference type="AlphaFoldDB" id="A0A7G1G7R7"/>
<dbReference type="PROSITE" id="PS50109">
    <property type="entry name" value="HIS_KIN"/>
    <property type="match status" value="1"/>
</dbReference>
<evidence type="ECO:0000256" key="5">
    <source>
        <dbReference type="ARBA" id="ARBA00022475"/>
    </source>
</evidence>
<dbReference type="EMBL" id="AP018712">
    <property type="protein sequence ID" value="BBE30987.1"/>
    <property type="molecule type" value="Genomic_DNA"/>
</dbReference>
<dbReference type="CDD" id="cd00082">
    <property type="entry name" value="HisKA"/>
    <property type="match status" value="1"/>
</dbReference>
<dbReference type="InterPro" id="IPR003661">
    <property type="entry name" value="HisK_dim/P_dom"/>
</dbReference>
<evidence type="ECO:0000256" key="4">
    <source>
        <dbReference type="ARBA" id="ARBA00012438"/>
    </source>
</evidence>
<dbReference type="Pfam" id="PF02518">
    <property type="entry name" value="HATPase_c"/>
    <property type="match status" value="1"/>
</dbReference>
<dbReference type="InterPro" id="IPR036097">
    <property type="entry name" value="HisK_dim/P_sf"/>
</dbReference>
<dbReference type="Pfam" id="PF00512">
    <property type="entry name" value="HisKA"/>
    <property type="match status" value="1"/>
</dbReference>
<dbReference type="SUPFAM" id="SSF55874">
    <property type="entry name" value="ATPase domain of HSP90 chaperone/DNA topoisomerase II/histidine kinase"/>
    <property type="match status" value="1"/>
</dbReference>
<dbReference type="InterPro" id="IPR004358">
    <property type="entry name" value="Sig_transdc_His_kin-like_C"/>
</dbReference>
<evidence type="ECO:0000256" key="12">
    <source>
        <dbReference type="ARBA" id="ARBA00023136"/>
    </source>
</evidence>
<keyword evidence="9 15" id="KW-0418">Kinase</keyword>
<dbReference type="InterPro" id="IPR003594">
    <property type="entry name" value="HATPase_dom"/>
</dbReference>
<protein>
    <recommendedName>
        <fullName evidence="4">histidine kinase</fullName>
        <ecNumber evidence="4">2.7.13.3</ecNumber>
    </recommendedName>
</protein>
<keyword evidence="12" id="KW-0472">Membrane</keyword>
<dbReference type="EC" id="2.7.13.3" evidence="4"/>
<evidence type="ECO:0000256" key="1">
    <source>
        <dbReference type="ARBA" id="ARBA00000085"/>
    </source>
</evidence>
<reference evidence="15 16" key="1">
    <citation type="submission" date="2018-06" db="EMBL/GenBank/DDBJ databases">
        <title>Genome sequencing of Oceanotoga sp. sy52.</title>
        <authorList>
            <person name="Mori K."/>
        </authorList>
    </citation>
    <scope>NUCLEOTIDE SEQUENCE [LARGE SCALE GENOMIC DNA]</scope>
    <source>
        <strain evidence="16">sy52</strain>
    </source>
</reference>
<dbReference type="KEGG" id="ocy:OSSY52_11280"/>
<evidence type="ECO:0000256" key="8">
    <source>
        <dbReference type="ARBA" id="ARBA00022741"/>
    </source>
</evidence>
<dbReference type="PRINTS" id="PR00344">
    <property type="entry name" value="BCTRLSENSOR"/>
</dbReference>
<dbReference type="GO" id="GO:0005524">
    <property type="term" value="F:ATP binding"/>
    <property type="evidence" value="ECO:0007669"/>
    <property type="project" value="UniProtKB-KW"/>
</dbReference>
<evidence type="ECO:0000256" key="9">
    <source>
        <dbReference type="ARBA" id="ARBA00022777"/>
    </source>
</evidence>
<accession>A0A7G1G7R7</accession>
<dbReference type="SMART" id="SM00388">
    <property type="entry name" value="HisKA"/>
    <property type="match status" value="1"/>
</dbReference>
<keyword evidence="11" id="KW-0902">Two-component regulatory system</keyword>
<name>A0A7G1G7R7_9BACT</name>
<sequence length="489" mass="56595">MIPDSNSSIFSNISNIIMQLSKAKDIESSYETLSKLTKTMIDFEDEYFFNIQNEKIFEVYKKDVSEDLKDIAKWAFKKRDVSIFPEEEGSYVIIPIGHNNNVDFVYIIFTKEEEFSNQFMVFLRIISFLMGNLFQNLKLYQEILNKNKTIEKNKNFLNTILNSSSDSIVVYDSNFSIQFKNENFNKAIESTELKEKILELSNLTFSSLSKQLIELEVDQKTYSIETLLFGFDNDKFVIAVIRDISGTKELEKLKKLDKMKMEFLSMISHELRTPLSAIKAYSETLIDSIEMMDTETLKEFMNTIYKESLHLEALLNDLLDFSKLELKSLKLQKEKIDINELLKEIIKSTEESAKSNNIKVIFEDNTKPIMGFIDKTRIRQVFLNLIQNAIKYFDSKKEKPEVNIKTTEDEKNIYVSIKDNGIGIDSKHHQKIFEKFYRVDTSLTYKVQGTGIGLSIVKDLIEMHGGSITIESSEGIGTEFKITIPKGVD</sequence>
<proteinExistence type="predicted"/>
<evidence type="ECO:0000313" key="15">
    <source>
        <dbReference type="EMBL" id="BBE30987.1"/>
    </source>
</evidence>
<keyword evidence="6" id="KW-0597">Phosphoprotein</keyword>
<dbReference type="GO" id="GO:0045121">
    <property type="term" value="C:membrane raft"/>
    <property type="evidence" value="ECO:0007669"/>
    <property type="project" value="UniProtKB-SubCell"/>
</dbReference>
<dbReference type="PANTHER" id="PTHR43711">
    <property type="entry name" value="TWO-COMPONENT HISTIDINE KINASE"/>
    <property type="match status" value="1"/>
</dbReference>
<dbReference type="FunFam" id="1.10.287.130:FF:000001">
    <property type="entry name" value="Two-component sensor histidine kinase"/>
    <property type="match status" value="1"/>
</dbReference>
<evidence type="ECO:0000256" key="10">
    <source>
        <dbReference type="ARBA" id="ARBA00022840"/>
    </source>
</evidence>
<keyword evidence="10" id="KW-0067">ATP-binding</keyword>
<dbReference type="Gene3D" id="3.30.565.10">
    <property type="entry name" value="Histidine kinase-like ATPase, C-terminal domain"/>
    <property type="match status" value="1"/>
</dbReference>
<feature type="domain" description="Histidine kinase" evidence="14">
    <location>
        <begin position="266"/>
        <end position="488"/>
    </location>
</feature>
<evidence type="ECO:0000313" key="16">
    <source>
        <dbReference type="Proteomes" id="UP000516361"/>
    </source>
</evidence>
<organism evidence="15 16">
    <name type="scientific">Tepiditoga spiralis</name>
    <dbReference type="NCBI Taxonomy" id="2108365"/>
    <lineage>
        <taxon>Bacteria</taxon>
        <taxon>Thermotogati</taxon>
        <taxon>Thermotogota</taxon>
        <taxon>Thermotogae</taxon>
        <taxon>Petrotogales</taxon>
        <taxon>Petrotogaceae</taxon>
        <taxon>Tepiditoga</taxon>
    </lineage>
</organism>
<keyword evidence="13" id="KW-0175">Coiled coil</keyword>
<evidence type="ECO:0000259" key="14">
    <source>
        <dbReference type="PROSITE" id="PS50109"/>
    </source>
</evidence>
<evidence type="ECO:0000256" key="7">
    <source>
        <dbReference type="ARBA" id="ARBA00022679"/>
    </source>
</evidence>
<keyword evidence="7" id="KW-0808">Transferase</keyword>
<comment type="catalytic activity">
    <reaction evidence="1">
        <text>ATP + protein L-histidine = ADP + protein N-phospho-L-histidine.</text>
        <dbReference type="EC" id="2.7.13.3"/>
    </reaction>
</comment>
<dbReference type="RefSeq" id="WP_190616041.1">
    <property type="nucleotide sequence ID" value="NZ_AP018712.1"/>
</dbReference>
<keyword evidence="8" id="KW-0547">Nucleotide-binding</keyword>
<dbReference type="GO" id="GO:0000155">
    <property type="term" value="F:phosphorelay sensor kinase activity"/>
    <property type="evidence" value="ECO:0007669"/>
    <property type="project" value="InterPro"/>
</dbReference>
<evidence type="ECO:0000256" key="6">
    <source>
        <dbReference type="ARBA" id="ARBA00022553"/>
    </source>
</evidence>
<dbReference type="InterPro" id="IPR005467">
    <property type="entry name" value="His_kinase_dom"/>
</dbReference>
<dbReference type="FunFam" id="3.30.565.10:FF:000023">
    <property type="entry name" value="PAS domain-containing sensor histidine kinase"/>
    <property type="match status" value="1"/>
</dbReference>
<keyword evidence="5" id="KW-1003">Cell membrane</keyword>
<gene>
    <name evidence="15" type="ORF">OSSY52_11280</name>
</gene>
<dbReference type="Gene3D" id="3.30.450.20">
    <property type="entry name" value="PAS domain"/>
    <property type="match status" value="1"/>
</dbReference>
<dbReference type="CDD" id="cd00075">
    <property type="entry name" value="HATPase"/>
    <property type="match status" value="1"/>
</dbReference>
<dbReference type="GO" id="GO:0005886">
    <property type="term" value="C:plasma membrane"/>
    <property type="evidence" value="ECO:0007669"/>
    <property type="project" value="UniProtKB-SubCell"/>
</dbReference>
<evidence type="ECO:0000256" key="11">
    <source>
        <dbReference type="ARBA" id="ARBA00023012"/>
    </source>
</evidence>
<dbReference type="Proteomes" id="UP000516361">
    <property type="component" value="Chromosome"/>
</dbReference>
<keyword evidence="16" id="KW-1185">Reference proteome</keyword>
<feature type="coiled-coil region" evidence="13">
    <location>
        <begin position="324"/>
        <end position="351"/>
    </location>
</feature>
<dbReference type="InParanoid" id="A0A7G1G7R7"/>
<dbReference type="FunCoup" id="A0A7G1G7R7">
    <property type="interactions" value="220"/>
</dbReference>
<dbReference type="InterPro" id="IPR036890">
    <property type="entry name" value="HATPase_C_sf"/>
</dbReference>
<evidence type="ECO:0000256" key="13">
    <source>
        <dbReference type="SAM" id="Coils"/>
    </source>
</evidence>